<accession>A0A6J7WWW2</accession>
<reference evidence="2" key="1">
    <citation type="submission" date="2020-05" db="EMBL/GenBank/DDBJ databases">
        <authorList>
            <person name="Chiriac C."/>
            <person name="Salcher M."/>
            <person name="Ghai R."/>
            <person name="Kavagutti S V."/>
        </authorList>
    </citation>
    <scope>NUCLEOTIDE SEQUENCE</scope>
</reference>
<organism evidence="2">
    <name type="scientific">uncultured Caudovirales phage</name>
    <dbReference type="NCBI Taxonomy" id="2100421"/>
    <lineage>
        <taxon>Viruses</taxon>
        <taxon>Duplodnaviria</taxon>
        <taxon>Heunggongvirae</taxon>
        <taxon>Uroviricota</taxon>
        <taxon>Caudoviricetes</taxon>
        <taxon>Peduoviridae</taxon>
        <taxon>Maltschvirus</taxon>
        <taxon>Maltschvirus maltsch</taxon>
    </lineage>
</organism>
<sequence length="85" mass="9889">MGIRADPIYTRSLRLIKDFAMSSPKFDPWWKKVNDYLSFEERQEFKKGVSGYRPNNSQEVLVGMLSSGYVNNKFEKPQSYSGKKS</sequence>
<gene>
    <name evidence="1" type="ORF">UFOVP110_67</name>
    <name evidence="2" type="ORF">UFOVP223_97</name>
</gene>
<dbReference type="EMBL" id="LR796220">
    <property type="protein sequence ID" value="CAB4128710.1"/>
    <property type="molecule type" value="Genomic_DNA"/>
</dbReference>
<evidence type="ECO:0000313" key="1">
    <source>
        <dbReference type="EMBL" id="CAB4128710.1"/>
    </source>
</evidence>
<evidence type="ECO:0000313" key="2">
    <source>
        <dbReference type="EMBL" id="CAB5219583.1"/>
    </source>
</evidence>
<proteinExistence type="predicted"/>
<dbReference type="EMBL" id="LR798276">
    <property type="protein sequence ID" value="CAB5219583.1"/>
    <property type="molecule type" value="Genomic_DNA"/>
</dbReference>
<name>A0A6J7WWW2_9CAUD</name>
<protein>
    <submittedName>
        <fullName evidence="2">Uncharacterized protein</fullName>
    </submittedName>
</protein>